<dbReference type="InterPro" id="IPR022691">
    <property type="entry name" value="Tscrpt_elong_fac_GreA/B_N"/>
</dbReference>
<dbReference type="PANTHER" id="PTHR30437:SF4">
    <property type="entry name" value="TRANSCRIPTION ELONGATION FACTOR GREA"/>
    <property type="match status" value="1"/>
</dbReference>
<dbReference type="InterPro" id="IPR001437">
    <property type="entry name" value="Tscrpt_elong_fac_GreA/B_C"/>
</dbReference>
<organism evidence="12 13">
    <name type="scientific">Paenibacillus provencensis</name>
    <dbReference type="NCBI Taxonomy" id="441151"/>
    <lineage>
        <taxon>Bacteria</taxon>
        <taxon>Bacillati</taxon>
        <taxon>Bacillota</taxon>
        <taxon>Bacilli</taxon>
        <taxon>Bacillales</taxon>
        <taxon>Paenibacillaceae</taxon>
        <taxon>Paenibacillus</taxon>
    </lineage>
</organism>
<protein>
    <recommendedName>
        <fullName evidence="2 8">Transcription elongation factor GreA</fullName>
    </recommendedName>
    <alternativeName>
        <fullName evidence="7 8">Transcript cleavage factor GreA</fullName>
    </alternativeName>
</protein>
<keyword evidence="13" id="KW-1185">Reference proteome</keyword>
<dbReference type="Proteomes" id="UP001597169">
    <property type="component" value="Unassembled WGS sequence"/>
</dbReference>
<keyword evidence="8" id="KW-0175">Coiled coil</keyword>
<evidence type="ECO:0000256" key="9">
    <source>
        <dbReference type="RuleBase" id="RU000556"/>
    </source>
</evidence>
<dbReference type="InterPro" id="IPR036805">
    <property type="entry name" value="Tscrpt_elong_fac_GreA/B_N_sf"/>
</dbReference>
<evidence type="ECO:0000256" key="6">
    <source>
        <dbReference type="ARBA" id="ARBA00024916"/>
    </source>
</evidence>
<keyword evidence="5 8" id="KW-0804">Transcription</keyword>
<feature type="domain" description="Transcription elongation factor GreA/GreB N-terminal" evidence="11">
    <location>
        <begin position="6"/>
        <end position="76"/>
    </location>
</feature>
<evidence type="ECO:0000256" key="7">
    <source>
        <dbReference type="ARBA" id="ARBA00030776"/>
    </source>
</evidence>
<keyword evidence="3 8" id="KW-0805">Transcription regulation</keyword>
<evidence type="ECO:0000259" key="11">
    <source>
        <dbReference type="Pfam" id="PF03449"/>
    </source>
</evidence>
<dbReference type="InterPro" id="IPR006359">
    <property type="entry name" value="Tscrpt_elong_fac_GreA"/>
</dbReference>
<accession>A0ABW3PY22</accession>
<feature type="domain" description="Transcription elongation factor GreA/GreB C-terminal" evidence="10">
    <location>
        <begin position="84"/>
        <end position="157"/>
    </location>
</feature>
<dbReference type="Gene3D" id="1.10.287.180">
    <property type="entry name" value="Transcription elongation factor, GreA/GreB, N-terminal domain"/>
    <property type="match status" value="1"/>
</dbReference>
<dbReference type="InterPro" id="IPR018151">
    <property type="entry name" value="TF_GreA/GreB_CS"/>
</dbReference>
<sequence length="158" mass="17423">MSDKEVILTQEGLKKLEEELENLKSVKRREVAERIKVAIGYGDISENSEYEDAKNEQAFIEGRVITLEKMLRNARIINSDEIDTDTVGIGATVSVEDLEFGDVVEYTIVGTAESNPLQNKISNESPVGKAILGKKKGTVVDVNVPAGVIQYKIVDIKK</sequence>
<comment type="caution">
    <text evidence="12">The sequence shown here is derived from an EMBL/GenBank/DDBJ whole genome shotgun (WGS) entry which is preliminary data.</text>
</comment>
<evidence type="ECO:0000313" key="12">
    <source>
        <dbReference type="EMBL" id="MFD1131553.1"/>
    </source>
</evidence>
<evidence type="ECO:0000256" key="2">
    <source>
        <dbReference type="ARBA" id="ARBA00013729"/>
    </source>
</evidence>
<dbReference type="SUPFAM" id="SSF54534">
    <property type="entry name" value="FKBP-like"/>
    <property type="match status" value="1"/>
</dbReference>
<feature type="coiled-coil region" evidence="8">
    <location>
        <begin position="6"/>
        <end position="33"/>
    </location>
</feature>
<dbReference type="Gene3D" id="3.10.50.30">
    <property type="entry name" value="Transcription elongation factor, GreA/GreB, C-terminal domain"/>
    <property type="match status" value="1"/>
</dbReference>
<evidence type="ECO:0000256" key="1">
    <source>
        <dbReference type="ARBA" id="ARBA00008213"/>
    </source>
</evidence>
<dbReference type="InterPro" id="IPR023459">
    <property type="entry name" value="Tscrpt_elong_fac_GreA/B_fam"/>
</dbReference>
<evidence type="ECO:0000256" key="3">
    <source>
        <dbReference type="ARBA" id="ARBA00023015"/>
    </source>
</evidence>
<comment type="function">
    <text evidence="6 8 9">Necessary for efficient RNA polymerase transcription elongation past template-encoded arresting sites. The arresting sites in DNA have the property of trapping a certain fraction of elongating RNA polymerases that pass through, resulting in locked ternary complexes. Cleavage of the nascent transcript by cleavage factors such as GreA or GreB allows the resumption of elongation from the new 3'terminus. GreA releases sequences of 2 to 3 nucleotides.</text>
</comment>
<dbReference type="SUPFAM" id="SSF46557">
    <property type="entry name" value="GreA transcript cleavage protein, N-terminal domain"/>
    <property type="match status" value="1"/>
</dbReference>
<dbReference type="GO" id="GO:0003746">
    <property type="term" value="F:translation elongation factor activity"/>
    <property type="evidence" value="ECO:0007669"/>
    <property type="project" value="UniProtKB-KW"/>
</dbReference>
<comment type="similarity">
    <text evidence="1 8 9">Belongs to the GreA/GreB family.</text>
</comment>
<dbReference type="EMBL" id="JBHTKX010000011">
    <property type="protein sequence ID" value="MFD1131553.1"/>
    <property type="molecule type" value="Genomic_DNA"/>
</dbReference>
<proteinExistence type="inferred from homology"/>
<evidence type="ECO:0000256" key="5">
    <source>
        <dbReference type="ARBA" id="ARBA00023163"/>
    </source>
</evidence>
<dbReference type="NCBIfam" id="NF001263">
    <property type="entry name" value="PRK00226.1-4"/>
    <property type="match status" value="1"/>
</dbReference>
<keyword evidence="12" id="KW-0251">Elongation factor</keyword>
<dbReference type="HAMAP" id="MF_00105">
    <property type="entry name" value="GreA_GreB"/>
    <property type="match status" value="1"/>
</dbReference>
<dbReference type="RefSeq" id="WP_091161538.1">
    <property type="nucleotide sequence ID" value="NZ_JBHTKX010000011.1"/>
</dbReference>
<dbReference type="PIRSF" id="PIRSF006092">
    <property type="entry name" value="GreA_GreB"/>
    <property type="match status" value="1"/>
</dbReference>
<dbReference type="PROSITE" id="PS00829">
    <property type="entry name" value="GREAB_1"/>
    <property type="match status" value="1"/>
</dbReference>
<dbReference type="Pfam" id="PF01272">
    <property type="entry name" value="GreA_GreB"/>
    <property type="match status" value="1"/>
</dbReference>
<name>A0ABW3PY22_9BACL</name>
<keyword evidence="12" id="KW-0648">Protein biosynthesis</keyword>
<evidence type="ECO:0000313" key="13">
    <source>
        <dbReference type="Proteomes" id="UP001597169"/>
    </source>
</evidence>
<gene>
    <name evidence="8 12" type="primary">greA</name>
    <name evidence="12" type="ORF">ACFQ3J_25935</name>
</gene>
<dbReference type="PANTHER" id="PTHR30437">
    <property type="entry name" value="TRANSCRIPTION ELONGATION FACTOR GREA"/>
    <property type="match status" value="1"/>
</dbReference>
<evidence type="ECO:0000259" key="10">
    <source>
        <dbReference type="Pfam" id="PF01272"/>
    </source>
</evidence>
<keyword evidence="4 8" id="KW-0238">DNA-binding</keyword>
<dbReference type="InterPro" id="IPR036953">
    <property type="entry name" value="GreA/GreB_C_sf"/>
</dbReference>
<evidence type="ECO:0000256" key="4">
    <source>
        <dbReference type="ARBA" id="ARBA00023125"/>
    </source>
</evidence>
<reference evidence="13" key="1">
    <citation type="journal article" date="2019" name="Int. J. Syst. Evol. Microbiol.">
        <title>The Global Catalogue of Microorganisms (GCM) 10K type strain sequencing project: providing services to taxonomists for standard genome sequencing and annotation.</title>
        <authorList>
            <consortium name="The Broad Institute Genomics Platform"/>
            <consortium name="The Broad Institute Genome Sequencing Center for Infectious Disease"/>
            <person name="Wu L."/>
            <person name="Ma J."/>
        </authorList>
    </citation>
    <scope>NUCLEOTIDE SEQUENCE [LARGE SCALE GENOMIC DNA]</scope>
    <source>
        <strain evidence="13">CCUG 53519</strain>
    </source>
</reference>
<dbReference type="Pfam" id="PF03449">
    <property type="entry name" value="GreA_GreB_N"/>
    <property type="match status" value="1"/>
</dbReference>
<dbReference type="InterPro" id="IPR028624">
    <property type="entry name" value="Tscrpt_elong_fac_GreA/B"/>
</dbReference>
<dbReference type="NCBIfam" id="TIGR01462">
    <property type="entry name" value="greA"/>
    <property type="match status" value="1"/>
</dbReference>
<evidence type="ECO:0000256" key="8">
    <source>
        <dbReference type="HAMAP-Rule" id="MF_00105"/>
    </source>
</evidence>